<dbReference type="CDD" id="cd08916">
    <property type="entry name" value="TrHb3_P"/>
    <property type="match status" value="1"/>
</dbReference>
<dbReference type="GO" id="GO:0020037">
    <property type="term" value="F:heme binding"/>
    <property type="evidence" value="ECO:0007669"/>
    <property type="project" value="InterPro"/>
</dbReference>
<evidence type="ECO:0000256" key="4">
    <source>
        <dbReference type="ARBA" id="ARBA00023004"/>
    </source>
</evidence>
<accession>A0A9X9WSW6</accession>
<proteinExistence type="predicted"/>
<keyword evidence="2 5" id="KW-0349">Heme</keyword>
<feature type="binding site" description="distal binding residue" evidence="5">
    <location>
        <position position="61"/>
    </location>
    <ligand>
        <name>heme</name>
        <dbReference type="ChEBI" id="CHEBI:30413"/>
    </ligand>
    <ligandPart>
        <name>Fe</name>
        <dbReference type="ChEBI" id="CHEBI:18248"/>
    </ligandPart>
</feature>
<protein>
    <submittedName>
        <fullName evidence="7">Group III truncated hemoglobin</fullName>
    </submittedName>
</protein>
<comment type="caution">
    <text evidence="7">The sequence shown here is derived from an EMBL/GenBank/DDBJ whole genome shotgun (WGS) entry which is preliminary data.</text>
</comment>
<evidence type="ECO:0000313" key="8">
    <source>
        <dbReference type="Proteomes" id="UP001138751"/>
    </source>
</evidence>
<evidence type="ECO:0000313" key="7">
    <source>
        <dbReference type="EMBL" id="MBR0670245.1"/>
    </source>
</evidence>
<reference evidence="7" key="1">
    <citation type="submission" date="2020-01" db="EMBL/GenBank/DDBJ databases">
        <authorList>
            <person name="Rat A."/>
        </authorList>
    </citation>
    <scope>NUCLEOTIDE SEQUENCE</scope>
    <source>
        <strain evidence="7">LMG 31231</strain>
    </source>
</reference>
<dbReference type="AlphaFoldDB" id="A0A9X9WSW6"/>
<dbReference type="InterPro" id="IPR012292">
    <property type="entry name" value="Globin/Proto"/>
</dbReference>
<keyword evidence="4 5" id="KW-0408">Iron</keyword>
<keyword evidence="1" id="KW-0813">Transport</keyword>
<dbReference type="SUPFAM" id="SSF46458">
    <property type="entry name" value="Globin-like"/>
    <property type="match status" value="1"/>
</dbReference>
<evidence type="ECO:0000256" key="6">
    <source>
        <dbReference type="SAM" id="MobiDB-lite"/>
    </source>
</evidence>
<evidence type="ECO:0000256" key="1">
    <source>
        <dbReference type="ARBA" id="ARBA00022448"/>
    </source>
</evidence>
<evidence type="ECO:0000256" key="2">
    <source>
        <dbReference type="ARBA" id="ARBA00022617"/>
    </source>
</evidence>
<dbReference type="InterPro" id="IPR001486">
    <property type="entry name" value="Hemoglobin_trunc"/>
</dbReference>
<organism evidence="7 8">
    <name type="scientific">Neoroseomonas soli</name>
    <dbReference type="NCBI Taxonomy" id="1081025"/>
    <lineage>
        <taxon>Bacteria</taxon>
        <taxon>Pseudomonadati</taxon>
        <taxon>Pseudomonadota</taxon>
        <taxon>Alphaproteobacteria</taxon>
        <taxon>Acetobacterales</taxon>
        <taxon>Acetobacteraceae</taxon>
        <taxon>Neoroseomonas</taxon>
    </lineage>
</organism>
<evidence type="ECO:0000256" key="3">
    <source>
        <dbReference type="ARBA" id="ARBA00022723"/>
    </source>
</evidence>
<dbReference type="Gene3D" id="1.10.490.10">
    <property type="entry name" value="Globins"/>
    <property type="match status" value="1"/>
</dbReference>
<dbReference type="Proteomes" id="UP001138751">
    <property type="component" value="Unassembled WGS sequence"/>
</dbReference>
<dbReference type="RefSeq" id="WP_246513895.1">
    <property type="nucleotide sequence ID" value="NZ_JAAEDM010000006.1"/>
</dbReference>
<dbReference type="EMBL" id="JAAEDM010000006">
    <property type="protein sequence ID" value="MBR0670245.1"/>
    <property type="molecule type" value="Genomic_DNA"/>
</dbReference>
<dbReference type="InterPro" id="IPR009050">
    <property type="entry name" value="Globin-like_sf"/>
</dbReference>
<keyword evidence="3 5" id="KW-0479">Metal-binding</keyword>
<reference evidence="7" key="2">
    <citation type="journal article" date="2021" name="Syst. Appl. Microbiol.">
        <title>Roseomonas hellenica sp. nov., isolated from roots of wild-growing Alkanna tinctoria.</title>
        <authorList>
            <person name="Rat A."/>
            <person name="Naranjo H.D."/>
            <person name="Lebbe L."/>
            <person name="Cnockaert M."/>
            <person name="Krigas N."/>
            <person name="Grigoriadou K."/>
            <person name="Maloupa E."/>
            <person name="Willems A."/>
        </authorList>
    </citation>
    <scope>NUCLEOTIDE SEQUENCE</scope>
    <source>
        <strain evidence="7">LMG 31231</strain>
    </source>
</reference>
<gene>
    <name evidence="7" type="ORF">GXW76_03590</name>
</gene>
<dbReference type="GO" id="GO:0019825">
    <property type="term" value="F:oxygen binding"/>
    <property type="evidence" value="ECO:0007669"/>
    <property type="project" value="InterPro"/>
</dbReference>
<name>A0A9X9WSW6_9PROT</name>
<dbReference type="Pfam" id="PF01152">
    <property type="entry name" value="Bac_globin"/>
    <property type="match status" value="1"/>
</dbReference>
<dbReference type="GO" id="GO:0046872">
    <property type="term" value="F:metal ion binding"/>
    <property type="evidence" value="ECO:0007669"/>
    <property type="project" value="UniProtKB-KW"/>
</dbReference>
<sequence length="162" mass="16991">MQPSAPIPEGPARRAALAAEIAAATGLTEEGIAALLRDFYARARADDLLGPVFARVTDWDHHIGRVSDFWSSVALMTGRYHGQPMRAHFGIGITPAHFARWLALFAATAAEHCTEAGAALLVTRARTIASSLEMGIAVAEGELPARHPTSQRPASGGAGAEA</sequence>
<evidence type="ECO:0000256" key="5">
    <source>
        <dbReference type="PIRSR" id="PIRSR601486-1"/>
    </source>
</evidence>
<keyword evidence="8" id="KW-1185">Reference proteome</keyword>
<feature type="region of interest" description="Disordered" evidence="6">
    <location>
        <begin position="142"/>
        <end position="162"/>
    </location>
</feature>